<evidence type="ECO:0000256" key="1">
    <source>
        <dbReference type="SAM" id="SignalP"/>
    </source>
</evidence>
<dbReference type="RefSeq" id="XP_060290910.1">
    <property type="nucleotide sequence ID" value="XM_060440661.1"/>
</dbReference>
<dbReference type="Gene3D" id="3.40.630.20">
    <property type="entry name" value="Peptidase C15, pyroglutamyl peptidase I-like"/>
    <property type="match status" value="1"/>
</dbReference>
<keyword evidence="3" id="KW-1185">Reference proteome</keyword>
<keyword evidence="1" id="KW-0732">Signal</keyword>
<name>A0AA39ZUZ0_9PEZI</name>
<proteinExistence type="predicted"/>
<gene>
    <name evidence="2" type="ORF">B0T26DRAFT_681661</name>
</gene>
<dbReference type="Proteomes" id="UP001172101">
    <property type="component" value="Unassembled WGS sequence"/>
</dbReference>
<dbReference type="AlphaFoldDB" id="A0AA39ZUZ0"/>
<feature type="signal peptide" evidence="1">
    <location>
        <begin position="1"/>
        <end position="15"/>
    </location>
</feature>
<comment type="caution">
    <text evidence="2">The sequence shown here is derived from an EMBL/GenBank/DDBJ whole genome shotgun (WGS) entry which is preliminary data.</text>
</comment>
<protein>
    <submittedName>
        <fullName evidence="2">Uncharacterized protein</fullName>
    </submittedName>
</protein>
<feature type="chain" id="PRO_5041418297" evidence="1">
    <location>
        <begin position="16"/>
        <end position="117"/>
    </location>
</feature>
<sequence>MAAACLVRLLPLASAPGNYSPAPGPGVPEVWLVVHMRIRTSEPNYCFETVARRDGYVHPDNCSDLPSPKDYDEGGYFYGLPEQLRPDLDIEAAGKAAREALPVFGRLKDDNWGLPST</sequence>
<organism evidence="2 3">
    <name type="scientific">Lasiosphaeria miniovina</name>
    <dbReference type="NCBI Taxonomy" id="1954250"/>
    <lineage>
        <taxon>Eukaryota</taxon>
        <taxon>Fungi</taxon>
        <taxon>Dikarya</taxon>
        <taxon>Ascomycota</taxon>
        <taxon>Pezizomycotina</taxon>
        <taxon>Sordariomycetes</taxon>
        <taxon>Sordariomycetidae</taxon>
        <taxon>Sordariales</taxon>
        <taxon>Lasiosphaeriaceae</taxon>
        <taxon>Lasiosphaeria</taxon>
    </lineage>
</organism>
<evidence type="ECO:0000313" key="2">
    <source>
        <dbReference type="EMBL" id="KAK0704051.1"/>
    </source>
</evidence>
<reference evidence="2" key="1">
    <citation type="submission" date="2023-06" db="EMBL/GenBank/DDBJ databases">
        <title>Genome-scale phylogeny and comparative genomics of the fungal order Sordariales.</title>
        <authorList>
            <consortium name="Lawrence Berkeley National Laboratory"/>
            <person name="Hensen N."/>
            <person name="Bonometti L."/>
            <person name="Westerberg I."/>
            <person name="Brannstrom I.O."/>
            <person name="Guillou S."/>
            <person name="Cros-Aarteil S."/>
            <person name="Calhoun S."/>
            <person name="Haridas S."/>
            <person name="Kuo A."/>
            <person name="Mondo S."/>
            <person name="Pangilinan J."/>
            <person name="Riley R."/>
            <person name="LaButti K."/>
            <person name="Andreopoulos B."/>
            <person name="Lipzen A."/>
            <person name="Chen C."/>
            <person name="Yanf M."/>
            <person name="Daum C."/>
            <person name="Ng V."/>
            <person name="Clum A."/>
            <person name="Steindorff A."/>
            <person name="Ohm R."/>
            <person name="Martin F."/>
            <person name="Silar P."/>
            <person name="Natvig D."/>
            <person name="Lalanne C."/>
            <person name="Gautier V."/>
            <person name="Ament-velasquez S.L."/>
            <person name="Kruys A."/>
            <person name="Hutchinson M.I."/>
            <person name="Powell A.J."/>
            <person name="Barry K."/>
            <person name="Miller A.N."/>
            <person name="Grigoriev I.V."/>
            <person name="Debuchy R."/>
            <person name="Gladieux P."/>
            <person name="Thoren M.H."/>
            <person name="Johannesson H."/>
        </authorList>
    </citation>
    <scope>NUCLEOTIDE SEQUENCE</scope>
    <source>
        <strain evidence="2">SMH2392-1A</strain>
    </source>
</reference>
<evidence type="ECO:0000313" key="3">
    <source>
        <dbReference type="Proteomes" id="UP001172101"/>
    </source>
</evidence>
<dbReference type="GeneID" id="85323931"/>
<dbReference type="EMBL" id="JAUIRO010000008">
    <property type="protein sequence ID" value="KAK0704051.1"/>
    <property type="molecule type" value="Genomic_DNA"/>
</dbReference>
<accession>A0AA39ZUZ0</accession>
<dbReference type="InterPro" id="IPR036440">
    <property type="entry name" value="Peptidase_C15-like_sf"/>
</dbReference>